<dbReference type="EMBL" id="JARJCW010000020">
    <property type="protein sequence ID" value="KAJ7214045.1"/>
    <property type="molecule type" value="Genomic_DNA"/>
</dbReference>
<proteinExistence type="predicted"/>
<dbReference type="InterPro" id="IPR012337">
    <property type="entry name" value="RNaseH-like_sf"/>
</dbReference>
<evidence type="ECO:0000313" key="2">
    <source>
        <dbReference type="EMBL" id="KAJ7214045.1"/>
    </source>
</evidence>
<dbReference type="AlphaFoldDB" id="A0AAD6VJR4"/>
<comment type="caution">
    <text evidence="2">The sequence shown here is derived from an EMBL/GenBank/DDBJ whole genome shotgun (WGS) entry which is preliminary data.</text>
</comment>
<reference evidence="2" key="1">
    <citation type="submission" date="2023-03" db="EMBL/GenBank/DDBJ databases">
        <title>Massive genome expansion in bonnet fungi (Mycena s.s.) driven by repeated elements and novel gene families across ecological guilds.</title>
        <authorList>
            <consortium name="Lawrence Berkeley National Laboratory"/>
            <person name="Harder C.B."/>
            <person name="Miyauchi S."/>
            <person name="Viragh M."/>
            <person name="Kuo A."/>
            <person name="Thoen E."/>
            <person name="Andreopoulos B."/>
            <person name="Lu D."/>
            <person name="Skrede I."/>
            <person name="Drula E."/>
            <person name="Henrissat B."/>
            <person name="Morin E."/>
            <person name="Kohler A."/>
            <person name="Barry K."/>
            <person name="LaButti K."/>
            <person name="Morin E."/>
            <person name="Salamov A."/>
            <person name="Lipzen A."/>
            <person name="Mereny Z."/>
            <person name="Hegedus B."/>
            <person name="Baldrian P."/>
            <person name="Stursova M."/>
            <person name="Weitz H."/>
            <person name="Taylor A."/>
            <person name="Grigoriev I.V."/>
            <person name="Nagy L.G."/>
            <person name="Martin F."/>
            <person name="Kauserud H."/>
        </authorList>
    </citation>
    <scope>NUCLEOTIDE SEQUENCE</scope>
    <source>
        <strain evidence="2">9144</strain>
    </source>
</reference>
<dbReference type="Proteomes" id="UP001219525">
    <property type="component" value="Unassembled WGS sequence"/>
</dbReference>
<keyword evidence="3" id="KW-1185">Reference proteome</keyword>
<gene>
    <name evidence="2" type="ORF">GGX14DRAFT_360595</name>
</gene>
<feature type="region of interest" description="Disordered" evidence="1">
    <location>
        <begin position="424"/>
        <end position="490"/>
    </location>
</feature>
<name>A0AAD6VJR4_9AGAR</name>
<organism evidence="2 3">
    <name type="scientific">Mycena pura</name>
    <dbReference type="NCBI Taxonomy" id="153505"/>
    <lineage>
        <taxon>Eukaryota</taxon>
        <taxon>Fungi</taxon>
        <taxon>Dikarya</taxon>
        <taxon>Basidiomycota</taxon>
        <taxon>Agaricomycotina</taxon>
        <taxon>Agaricomycetes</taxon>
        <taxon>Agaricomycetidae</taxon>
        <taxon>Agaricales</taxon>
        <taxon>Marasmiineae</taxon>
        <taxon>Mycenaceae</taxon>
        <taxon>Mycena</taxon>
    </lineage>
</organism>
<protein>
    <submittedName>
        <fullName evidence="2">Ribonuclease H-like domain-containing protein</fullName>
    </submittedName>
</protein>
<evidence type="ECO:0000256" key="1">
    <source>
        <dbReference type="SAM" id="MobiDB-lite"/>
    </source>
</evidence>
<sequence length="553" mass="61409">MKRSGTYIVDGWEDELRRSLYGSAVARVGEPSIIMGLQDLTGHRGSAEKILDASEVALSEMCIENASCLLAAVTDDPNVMKAFRRLFEQRYPWIITLACWVHQENTMIGEICRYPAAKAALQKANRVVTFFNGSHYWGGQLKIAAVAEKVTRGLKKNCESRWYALILLALSITTHQTPLSTLVARPEARKPTDGYSAINVDVIRIVQDIDDEFWPWLDQVIRVARPFVDAIAESEGRGVNLADCMLNLLKAAYQLSKLEIKTDDSAAFKAHAYAVVDKRFRKMATPIHRLALFLHPLCRKFAAVDSVGFTLRDLKITALTIAKDKWNWTADEARLLVSDMDDYHACKDPFAGGDKDSGSWWKALTVSSKAHPLKPFAVATLSIVPHSAEIERLFSSCNGIQSPKRNSLAVETFSKLAKVRSSLVEEAKTRAPAKQNTKANGEKKDDGVESSATRHTAEKSTPLGNTELLEKRSGPMDGMSEDDPVGGVDSVFHDLDRQLEEEDTNQLSLMGGDIYDFALVKKALDNVVPQEKVQKVDVVRQTSQGDWNIEDIL</sequence>
<dbReference type="SUPFAM" id="SSF53098">
    <property type="entry name" value="Ribonuclease H-like"/>
    <property type="match status" value="1"/>
</dbReference>
<accession>A0AAD6VJR4</accession>
<evidence type="ECO:0000313" key="3">
    <source>
        <dbReference type="Proteomes" id="UP001219525"/>
    </source>
</evidence>